<keyword evidence="4" id="KW-0410">Iron transport</keyword>
<dbReference type="EMBL" id="JABBGM010000001">
    <property type="protein sequence ID" value="NML92189.1"/>
    <property type="molecule type" value="Genomic_DNA"/>
</dbReference>
<evidence type="ECO:0000313" key="17">
    <source>
        <dbReference type="Proteomes" id="UP000583556"/>
    </source>
</evidence>
<dbReference type="InterPro" id="IPR012910">
    <property type="entry name" value="Plug_dom"/>
</dbReference>
<feature type="domain" description="TonB-dependent receptor-like beta-barrel" evidence="14">
    <location>
        <begin position="406"/>
        <end position="799"/>
    </location>
</feature>
<keyword evidence="7" id="KW-0408">Iron</keyword>
<proteinExistence type="inferred from homology"/>
<keyword evidence="8" id="KW-0406">Ion transport</keyword>
<evidence type="ECO:0000256" key="7">
    <source>
        <dbReference type="ARBA" id="ARBA00023004"/>
    </source>
</evidence>
<keyword evidence="2" id="KW-0813">Transport</keyword>
<dbReference type="PANTHER" id="PTHR32552:SF89">
    <property type="entry name" value="CATECHOLATE SIDEROPHORE RECEPTOR FIU"/>
    <property type="match status" value="1"/>
</dbReference>
<evidence type="ECO:0000256" key="12">
    <source>
        <dbReference type="RuleBase" id="RU003357"/>
    </source>
</evidence>
<evidence type="ECO:0000256" key="11">
    <source>
        <dbReference type="ARBA" id="ARBA00023237"/>
    </source>
</evidence>
<organism evidence="16 17">
    <name type="scientific">Novosphingobium olei</name>
    <dbReference type="NCBI Taxonomy" id="2728851"/>
    <lineage>
        <taxon>Bacteria</taxon>
        <taxon>Pseudomonadati</taxon>
        <taxon>Pseudomonadota</taxon>
        <taxon>Alphaproteobacteria</taxon>
        <taxon>Sphingomonadales</taxon>
        <taxon>Sphingomonadaceae</taxon>
        <taxon>Novosphingobium</taxon>
    </lineage>
</organism>
<keyword evidence="9 12" id="KW-0798">TonB box</keyword>
<evidence type="ECO:0000256" key="1">
    <source>
        <dbReference type="ARBA" id="ARBA00004571"/>
    </source>
</evidence>
<keyword evidence="16" id="KW-0675">Receptor</keyword>
<keyword evidence="10 12" id="KW-0472">Membrane</keyword>
<protein>
    <submittedName>
        <fullName evidence="16">TonB-dependent receptor</fullName>
    </submittedName>
</protein>
<dbReference type="InterPro" id="IPR039426">
    <property type="entry name" value="TonB-dep_rcpt-like"/>
</dbReference>
<feature type="domain" description="TonB-dependent receptor plug" evidence="15">
    <location>
        <begin position="56"/>
        <end position="169"/>
    </location>
</feature>
<dbReference type="InterPro" id="IPR036942">
    <property type="entry name" value="Beta-barrel_TonB_sf"/>
</dbReference>
<evidence type="ECO:0000313" key="16">
    <source>
        <dbReference type="EMBL" id="NML92189.1"/>
    </source>
</evidence>
<dbReference type="GO" id="GO:0015344">
    <property type="term" value="F:siderophore uptake transmembrane transporter activity"/>
    <property type="evidence" value="ECO:0007669"/>
    <property type="project" value="TreeGrafter"/>
</dbReference>
<sequence length="838" mass="88572">MRPWNLLLSTALFVGTASTAFAERDAAADKADKAKTSAQVAPAKTFSTGVAKGRDLLDTAISASTLDETDLPKLGVPSVAGIVANLPGIRAETSGVDGFSALTVRGLPLSADGTRYVQIQEDGLPVLEFGDIHLAGVDTFVRADIGLSQIQSIRGGSASTFASNSPGGVINLISKTGETEGGTLLVSSGLGYDLHRADFEYGAPLGEGWRFHIGGFFHEGEGPREVGYTGTRGGQIKVNLTHTFAGGYFRFYGKYLDDRQALYSLFPLQISGTNDSPKFSNLPGTDIKRDTLNSKYVSSLTGVDDQNNPTRVDLHDGIRGVSKAVGLEAQFEIGDWTVTDKFRFASNSGAYNENISLLTLPAAALVATFGGPGAVLSYVGGPNNGKPVTDLAGLNGNGLLSVPIYVHADLNNLDNVTNDLRASRTFAMGEGKLTTTAGVYYSSQNVDMYWSLTNGLEGYAAHGKGTRFDLTAADGTHITDTGILAYGFISGAPLFTYHRRYDVNYRVLAPYASANYQIGKLSIGGSLRLDTGKVSGSLYGADLGGGRNGASAIDVNGDGVISLPETQVSVLPLSRPGNVGYNYHYVSYSAGVNYRVAEPLSVFARYSRGGRAGAERLLFTPQQDPDTGKLTDSSAAYGIVKQAEAGVKLRKDGVSLFLTGFWASTGESGFQIGADADGNAKVISYSRSYSAKGLELEGEVQRGPFSLALGATYAKSKIDRDTTNPAIEGNRPRHQPSLFFSARPQFQQGMVTFGATVNGTTSSYAQDTNVLKQPGYVIVSPYLFVRPVDRLELGLTAFNAFDKLAFVNLSAAAIPALGVVNAQTLNGRTVTGSVRLSF</sequence>
<evidence type="ECO:0000256" key="2">
    <source>
        <dbReference type="ARBA" id="ARBA00022448"/>
    </source>
</evidence>
<feature type="signal peptide" evidence="13">
    <location>
        <begin position="1"/>
        <end position="22"/>
    </location>
</feature>
<keyword evidence="17" id="KW-1185">Reference proteome</keyword>
<dbReference type="InterPro" id="IPR037066">
    <property type="entry name" value="Plug_dom_sf"/>
</dbReference>
<dbReference type="AlphaFoldDB" id="A0A7Y0BKS3"/>
<evidence type="ECO:0000256" key="6">
    <source>
        <dbReference type="ARBA" id="ARBA00022729"/>
    </source>
</evidence>
<dbReference type="Gene3D" id="2.40.170.20">
    <property type="entry name" value="TonB-dependent receptor, beta-barrel domain"/>
    <property type="match status" value="1"/>
</dbReference>
<keyword evidence="3" id="KW-1134">Transmembrane beta strand</keyword>
<dbReference type="InterPro" id="IPR000531">
    <property type="entry name" value="Beta-barrel_TonB"/>
</dbReference>
<name>A0A7Y0BKS3_9SPHN</name>
<dbReference type="Pfam" id="PF07715">
    <property type="entry name" value="Plug"/>
    <property type="match status" value="1"/>
</dbReference>
<dbReference type="Pfam" id="PF00593">
    <property type="entry name" value="TonB_dep_Rec_b-barrel"/>
    <property type="match status" value="1"/>
</dbReference>
<evidence type="ECO:0000259" key="14">
    <source>
        <dbReference type="Pfam" id="PF00593"/>
    </source>
</evidence>
<comment type="caution">
    <text evidence="16">The sequence shown here is derived from an EMBL/GenBank/DDBJ whole genome shotgun (WGS) entry which is preliminary data.</text>
</comment>
<dbReference type="RefSeq" id="WP_169491465.1">
    <property type="nucleotide sequence ID" value="NZ_JABBGM010000001.1"/>
</dbReference>
<evidence type="ECO:0000256" key="8">
    <source>
        <dbReference type="ARBA" id="ARBA00023065"/>
    </source>
</evidence>
<dbReference type="Proteomes" id="UP000583556">
    <property type="component" value="Unassembled WGS sequence"/>
</dbReference>
<gene>
    <name evidence="16" type="ORF">HHL27_00705</name>
</gene>
<keyword evidence="6 13" id="KW-0732">Signal</keyword>
<reference evidence="16 17" key="1">
    <citation type="submission" date="2020-04" db="EMBL/GenBank/DDBJ databases">
        <title>Novosphingobium sp. TW-4 isolated from soil.</title>
        <authorList>
            <person name="Dahal R.H."/>
            <person name="Chaudhary D.K."/>
        </authorList>
    </citation>
    <scope>NUCLEOTIDE SEQUENCE [LARGE SCALE GENOMIC DNA]</scope>
    <source>
        <strain evidence="16 17">TW-4</strain>
    </source>
</reference>
<evidence type="ECO:0000259" key="15">
    <source>
        <dbReference type="Pfam" id="PF07715"/>
    </source>
</evidence>
<dbReference type="SUPFAM" id="SSF56935">
    <property type="entry name" value="Porins"/>
    <property type="match status" value="1"/>
</dbReference>
<evidence type="ECO:0000256" key="9">
    <source>
        <dbReference type="ARBA" id="ARBA00023077"/>
    </source>
</evidence>
<evidence type="ECO:0000256" key="10">
    <source>
        <dbReference type="ARBA" id="ARBA00023136"/>
    </source>
</evidence>
<evidence type="ECO:0000256" key="13">
    <source>
        <dbReference type="SAM" id="SignalP"/>
    </source>
</evidence>
<keyword evidence="11" id="KW-0998">Cell outer membrane</keyword>
<comment type="subcellular location">
    <subcellularLocation>
        <location evidence="1">Cell outer membrane</location>
        <topology evidence="1">Multi-pass membrane protein</topology>
    </subcellularLocation>
</comment>
<comment type="similarity">
    <text evidence="12">Belongs to the TonB-dependent receptor family.</text>
</comment>
<dbReference type="GO" id="GO:0009279">
    <property type="term" value="C:cell outer membrane"/>
    <property type="evidence" value="ECO:0007669"/>
    <property type="project" value="UniProtKB-SubCell"/>
</dbReference>
<accession>A0A7Y0BKS3</accession>
<feature type="chain" id="PRO_5031252833" evidence="13">
    <location>
        <begin position="23"/>
        <end position="838"/>
    </location>
</feature>
<evidence type="ECO:0000256" key="5">
    <source>
        <dbReference type="ARBA" id="ARBA00022692"/>
    </source>
</evidence>
<dbReference type="Gene3D" id="2.170.130.10">
    <property type="entry name" value="TonB-dependent receptor, plug domain"/>
    <property type="match status" value="1"/>
</dbReference>
<dbReference type="PANTHER" id="PTHR32552">
    <property type="entry name" value="FERRICHROME IRON RECEPTOR-RELATED"/>
    <property type="match status" value="1"/>
</dbReference>
<evidence type="ECO:0000256" key="4">
    <source>
        <dbReference type="ARBA" id="ARBA00022496"/>
    </source>
</evidence>
<evidence type="ECO:0000256" key="3">
    <source>
        <dbReference type="ARBA" id="ARBA00022452"/>
    </source>
</evidence>
<keyword evidence="5" id="KW-0812">Transmembrane</keyword>